<dbReference type="InterPro" id="IPR037523">
    <property type="entry name" value="VOC_core"/>
</dbReference>
<keyword evidence="1" id="KW-0479">Metal-binding</keyword>
<dbReference type="EMBL" id="VKKG01000007">
    <property type="protein sequence ID" value="TRY16699.1"/>
    <property type="molecule type" value="Genomic_DNA"/>
</dbReference>
<proteinExistence type="predicted"/>
<gene>
    <name evidence="3" type="ORF">FOJ82_15010</name>
</gene>
<dbReference type="InterPro" id="IPR029068">
    <property type="entry name" value="Glyas_Bleomycin-R_OHBP_Dase"/>
</dbReference>
<accession>A0A553JW78</accession>
<dbReference type="Gene3D" id="3.10.180.10">
    <property type="entry name" value="2,3-Dihydroxybiphenyl 1,2-Dioxygenase, domain 1"/>
    <property type="match status" value="1"/>
</dbReference>
<evidence type="ECO:0000313" key="4">
    <source>
        <dbReference type="Proteomes" id="UP000317638"/>
    </source>
</evidence>
<dbReference type="RefSeq" id="WP_143939313.1">
    <property type="nucleotide sequence ID" value="NZ_VKKG01000007.1"/>
</dbReference>
<sequence length="146" mass="16215">MGLLNHIGVTVADLERSIEFYTKLGIQQPPAEWVFPISGEWLSKLVQEEGAEIRVAFLPVEGDVVLELLEYQAPQGAKDNTKPNRDAGAMHIALNVDDVDEVYNRLKGEIEFNSEPQTVEMGPWAGNRVVYLNDPDGTPVELVQNV</sequence>
<dbReference type="PANTHER" id="PTHR43048">
    <property type="entry name" value="METHYLMALONYL-COA EPIMERASE"/>
    <property type="match status" value="1"/>
</dbReference>
<keyword evidence="4" id="KW-1185">Reference proteome</keyword>
<dbReference type="AlphaFoldDB" id="A0A553JW78"/>
<dbReference type="GO" id="GO:0004493">
    <property type="term" value="F:methylmalonyl-CoA epimerase activity"/>
    <property type="evidence" value="ECO:0007669"/>
    <property type="project" value="TreeGrafter"/>
</dbReference>
<dbReference type="InterPro" id="IPR004360">
    <property type="entry name" value="Glyas_Fos-R_dOase_dom"/>
</dbReference>
<dbReference type="OrthoDB" id="115162at2"/>
<dbReference type="Pfam" id="PF00903">
    <property type="entry name" value="Glyoxalase"/>
    <property type="match status" value="1"/>
</dbReference>
<comment type="caution">
    <text evidence="3">The sequence shown here is derived from an EMBL/GenBank/DDBJ whole genome shotgun (WGS) entry which is preliminary data.</text>
</comment>
<protein>
    <submittedName>
        <fullName evidence="3">VOC family protein</fullName>
    </submittedName>
</protein>
<feature type="domain" description="VOC" evidence="2">
    <location>
        <begin position="3"/>
        <end position="145"/>
    </location>
</feature>
<organism evidence="3 4">
    <name type="scientific">Tessaracoccus rhinocerotis</name>
    <dbReference type="NCBI Taxonomy" id="1689449"/>
    <lineage>
        <taxon>Bacteria</taxon>
        <taxon>Bacillati</taxon>
        <taxon>Actinomycetota</taxon>
        <taxon>Actinomycetes</taxon>
        <taxon>Propionibacteriales</taxon>
        <taxon>Propionibacteriaceae</taxon>
        <taxon>Tessaracoccus</taxon>
    </lineage>
</organism>
<evidence type="ECO:0000313" key="3">
    <source>
        <dbReference type="EMBL" id="TRY16699.1"/>
    </source>
</evidence>
<evidence type="ECO:0000256" key="1">
    <source>
        <dbReference type="ARBA" id="ARBA00022723"/>
    </source>
</evidence>
<dbReference type="Proteomes" id="UP000317638">
    <property type="component" value="Unassembled WGS sequence"/>
</dbReference>
<dbReference type="PROSITE" id="PS51819">
    <property type="entry name" value="VOC"/>
    <property type="match status" value="1"/>
</dbReference>
<dbReference type="InterPro" id="IPR051785">
    <property type="entry name" value="MMCE/EMCE_epimerase"/>
</dbReference>
<dbReference type="SUPFAM" id="SSF54593">
    <property type="entry name" value="Glyoxalase/Bleomycin resistance protein/Dihydroxybiphenyl dioxygenase"/>
    <property type="match status" value="1"/>
</dbReference>
<name>A0A553JW78_9ACTN</name>
<reference evidence="3 4" key="1">
    <citation type="submission" date="2019-07" db="EMBL/GenBank/DDBJ databases">
        <authorList>
            <person name="Zhou L.-Y."/>
        </authorList>
    </citation>
    <scope>NUCLEOTIDE SEQUENCE [LARGE SCALE GENOMIC DNA]</scope>
    <source>
        <strain evidence="3 4">YIM 101269</strain>
    </source>
</reference>
<dbReference type="GO" id="GO:0046872">
    <property type="term" value="F:metal ion binding"/>
    <property type="evidence" value="ECO:0007669"/>
    <property type="project" value="UniProtKB-KW"/>
</dbReference>
<dbReference type="GO" id="GO:0046491">
    <property type="term" value="P:L-methylmalonyl-CoA metabolic process"/>
    <property type="evidence" value="ECO:0007669"/>
    <property type="project" value="TreeGrafter"/>
</dbReference>
<evidence type="ECO:0000259" key="2">
    <source>
        <dbReference type="PROSITE" id="PS51819"/>
    </source>
</evidence>
<dbReference type="PANTHER" id="PTHR43048:SF3">
    <property type="entry name" value="METHYLMALONYL-COA EPIMERASE, MITOCHONDRIAL"/>
    <property type="match status" value="1"/>
</dbReference>